<comment type="caution">
    <text evidence="1">The sequence shown here is derived from an EMBL/GenBank/DDBJ whole genome shotgun (WGS) entry which is preliminary data.</text>
</comment>
<name>A0ABD2W7T4_9HYME</name>
<dbReference type="AlphaFoldDB" id="A0ABD2W7T4"/>
<dbReference type="Proteomes" id="UP001627154">
    <property type="component" value="Unassembled WGS sequence"/>
</dbReference>
<sequence>MQKCTLDRKAHTYTHVTGSHSWTLERRRPDAAAAAVAERAREIGAHWSRLASAATLASVDSERAAAIATPSSSKSHRTEASFKLTRALIYHDACCAKNILTVNGNRALVNSSYVCANDSKCLYNVTRLFNIVSALYFTYMHDNDFYFNESVESKRQDEVNDELNLR</sequence>
<accession>A0ABD2W7T4</accession>
<gene>
    <name evidence="1" type="ORF">TKK_015921</name>
</gene>
<keyword evidence="2" id="KW-1185">Reference proteome</keyword>
<organism evidence="1 2">
    <name type="scientific">Trichogramma kaykai</name>
    <dbReference type="NCBI Taxonomy" id="54128"/>
    <lineage>
        <taxon>Eukaryota</taxon>
        <taxon>Metazoa</taxon>
        <taxon>Ecdysozoa</taxon>
        <taxon>Arthropoda</taxon>
        <taxon>Hexapoda</taxon>
        <taxon>Insecta</taxon>
        <taxon>Pterygota</taxon>
        <taxon>Neoptera</taxon>
        <taxon>Endopterygota</taxon>
        <taxon>Hymenoptera</taxon>
        <taxon>Apocrita</taxon>
        <taxon>Proctotrupomorpha</taxon>
        <taxon>Chalcidoidea</taxon>
        <taxon>Trichogrammatidae</taxon>
        <taxon>Trichogramma</taxon>
    </lineage>
</organism>
<reference evidence="1 2" key="1">
    <citation type="journal article" date="2024" name="bioRxiv">
        <title>A reference genome for Trichogramma kaykai: A tiny desert-dwelling parasitoid wasp with competing sex-ratio distorters.</title>
        <authorList>
            <person name="Culotta J."/>
            <person name="Lindsey A.R."/>
        </authorList>
    </citation>
    <scope>NUCLEOTIDE SEQUENCE [LARGE SCALE GENOMIC DNA]</scope>
    <source>
        <strain evidence="1 2">KSX58</strain>
    </source>
</reference>
<evidence type="ECO:0000313" key="2">
    <source>
        <dbReference type="Proteomes" id="UP001627154"/>
    </source>
</evidence>
<proteinExistence type="predicted"/>
<evidence type="ECO:0000313" key="1">
    <source>
        <dbReference type="EMBL" id="KAL3388967.1"/>
    </source>
</evidence>
<dbReference type="EMBL" id="JBJJXI010000124">
    <property type="protein sequence ID" value="KAL3388967.1"/>
    <property type="molecule type" value="Genomic_DNA"/>
</dbReference>
<protein>
    <submittedName>
        <fullName evidence="1">Uncharacterized protein</fullName>
    </submittedName>
</protein>